<dbReference type="PANTHER" id="PTHR36833">
    <property type="entry name" value="SLR0610 PROTEIN-RELATED"/>
    <property type="match status" value="1"/>
</dbReference>
<dbReference type="Pfam" id="PF06182">
    <property type="entry name" value="ABC2_membrane_6"/>
    <property type="match status" value="1"/>
</dbReference>
<feature type="transmembrane region" description="Helical" evidence="1">
    <location>
        <begin position="25"/>
        <end position="47"/>
    </location>
</feature>
<dbReference type="OrthoDB" id="3818833at2"/>
<dbReference type="InterPro" id="IPR010390">
    <property type="entry name" value="ABC-2_transporter-like"/>
</dbReference>
<dbReference type="PANTHER" id="PTHR36833:SF1">
    <property type="entry name" value="INTEGRAL MEMBRANE TRANSPORT PROTEIN"/>
    <property type="match status" value="1"/>
</dbReference>
<protein>
    <recommendedName>
        <fullName evidence="4">ABC transporter permease</fullName>
    </recommendedName>
</protein>
<organism evidence="2 3">
    <name type="scientific">Kribbella sindirgiensis</name>
    <dbReference type="NCBI Taxonomy" id="1124744"/>
    <lineage>
        <taxon>Bacteria</taxon>
        <taxon>Bacillati</taxon>
        <taxon>Actinomycetota</taxon>
        <taxon>Actinomycetes</taxon>
        <taxon>Propionibacteriales</taxon>
        <taxon>Kribbellaceae</taxon>
        <taxon>Kribbella</taxon>
    </lineage>
</organism>
<dbReference type="AlphaFoldDB" id="A0A4R0IJM0"/>
<evidence type="ECO:0000256" key="1">
    <source>
        <dbReference type="SAM" id="Phobius"/>
    </source>
</evidence>
<feature type="transmembrane region" description="Helical" evidence="1">
    <location>
        <begin position="146"/>
        <end position="173"/>
    </location>
</feature>
<accession>A0A4R0IJM0</accession>
<sequence>MKLLRLFAAGFGRSAQATLTYRINLVFDLVLSIIGLFASLATVFIVYSRTDSLAGWTEAETYVLIGTFQLLSSLKNAFIDPNLSWFPENGIRKGKLDTFLLQPAPTLFLASLSRSTPLSLIQFVLGLAVIAFGLSNYGRLPTPTAILAWMLTLVAGLLVTWGMGVLLACLAFWAPRLQLDVFYGSAWELARCPTDIYRRPLRLVLTYVFPLTLIATIPTTTLLNGPRLLVLAPSVIGAAIACLLAIGCWRAGLRRYTGATS</sequence>
<feature type="transmembrane region" description="Helical" evidence="1">
    <location>
        <begin position="117"/>
        <end position="134"/>
    </location>
</feature>
<keyword evidence="3" id="KW-1185">Reference proteome</keyword>
<keyword evidence="1" id="KW-1133">Transmembrane helix</keyword>
<keyword evidence="1" id="KW-0812">Transmembrane</keyword>
<dbReference type="RefSeq" id="WP_131289306.1">
    <property type="nucleotide sequence ID" value="NZ_SJKA01000005.1"/>
</dbReference>
<evidence type="ECO:0000313" key="3">
    <source>
        <dbReference type="Proteomes" id="UP000292695"/>
    </source>
</evidence>
<evidence type="ECO:0008006" key="4">
    <source>
        <dbReference type="Google" id="ProtNLM"/>
    </source>
</evidence>
<gene>
    <name evidence="2" type="ORF">E0H50_17050</name>
</gene>
<reference evidence="2 3" key="1">
    <citation type="submission" date="2019-02" db="EMBL/GenBank/DDBJ databases">
        <title>Kribbella capetownensis sp. nov. and Kribbella speibonae sp. nov., isolated from soil.</title>
        <authorList>
            <person name="Curtis S.M."/>
            <person name="Norton I."/>
            <person name="Everest G.J."/>
            <person name="Meyers P.R."/>
        </authorList>
    </citation>
    <scope>NUCLEOTIDE SEQUENCE [LARGE SCALE GENOMIC DNA]</scope>
    <source>
        <strain evidence="2 3">DSM 27082</strain>
    </source>
</reference>
<name>A0A4R0IJM0_9ACTN</name>
<feature type="transmembrane region" description="Helical" evidence="1">
    <location>
        <begin position="229"/>
        <end position="249"/>
    </location>
</feature>
<dbReference type="Proteomes" id="UP000292695">
    <property type="component" value="Unassembled WGS sequence"/>
</dbReference>
<evidence type="ECO:0000313" key="2">
    <source>
        <dbReference type="EMBL" id="TCC33661.1"/>
    </source>
</evidence>
<feature type="transmembrane region" description="Helical" evidence="1">
    <location>
        <begin position="204"/>
        <end position="223"/>
    </location>
</feature>
<keyword evidence="1" id="KW-0472">Membrane</keyword>
<proteinExistence type="predicted"/>
<dbReference type="EMBL" id="SJKA01000005">
    <property type="protein sequence ID" value="TCC33661.1"/>
    <property type="molecule type" value="Genomic_DNA"/>
</dbReference>
<comment type="caution">
    <text evidence="2">The sequence shown here is derived from an EMBL/GenBank/DDBJ whole genome shotgun (WGS) entry which is preliminary data.</text>
</comment>